<evidence type="ECO:0000313" key="3">
    <source>
        <dbReference type="EMBL" id="MEE3719918.1"/>
    </source>
</evidence>
<feature type="compositionally biased region" description="Basic residues" evidence="1">
    <location>
        <begin position="1"/>
        <end position="11"/>
    </location>
</feature>
<dbReference type="Proteomes" id="UP001333818">
    <property type="component" value="Unassembled WGS sequence"/>
</dbReference>
<sequence>MGRYRTSAKKQARQDRESQPSFTVKTLQMRPFAPPQESQAQPHAEDRTAEMGHRLENISFQPRPQANVMARKWEGIRAAYQAKQVQAKLAIGAVGDKYEQEADQVASQVVQTINTPENVQREDEEQVQTKPLESIQREEAPEEEDEELQMKPLSDSIQRDEAPEEEELQMKPMLQRREAVNGGDASEELESSIQQAKGSGQPLDPNLQEKMGQAMGADFSSVKVHTDSQSDQLNQSIQARAFTTGQDVFFRKGSYNPSSTDGQELIAHELTHVVQQNGNNVQKKTDACKIQRNSVKEKIAFFESWAKDNQKTSGSLPTQTPATGSQTLLPVSGGGAKSVAALDPSVAPKNNKEIVKYFLLKERSDDYIDEDKDSSKFVFEKVFGTTKEDFLKLPKPDAEKKLKNIGWTNEEIEDFLKTAKTEVKYLETEESRADYELQGGSTLTQGKPPNPFDTTAMFAHGFGKGHGIYVMSPDGKLYTPTKSVSSIIPPSLQDYQLPLLGR</sequence>
<comment type="caution">
    <text evidence="3">The sequence shown here is derived from an EMBL/GenBank/DDBJ whole genome shotgun (WGS) entry which is preliminary data.</text>
</comment>
<evidence type="ECO:0000259" key="2">
    <source>
        <dbReference type="Pfam" id="PF13699"/>
    </source>
</evidence>
<protein>
    <submittedName>
        <fullName evidence="3">DUF4157 domain-containing protein</fullName>
    </submittedName>
</protein>
<dbReference type="InterPro" id="IPR025295">
    <property type="entry name" value="eCIS_core_dom"/>
</dbReference>
<organism evidence="3 4">
    <name type="scientific">Tumidithrix elongata BACA0141</name>
    <dbReference type="NCBI Taxonomy" id="2716417"/>
    <lineage>
        <taxon>Bacteria</taxon>
        <taxon>Bacillati</taxon>
        <taxon>Cyanobacteriota</taxon>
        <taxon>Cyanophyceae</taxon>
        <taxon>Pseudanabaenales</taxon>
        <taxon>Pseudanabaenaceae</taxon>
        <taxon>Tumidithrix</taxon>
        <taxon>Tumidithrix elongata</taxon>
    </lineage>
</organism>
<proteinExistence type="predicted"/>
<feature type="compositionally biased region" description="Basic and acidic residues" evidence="1">
    <location>
        <begin position="43"/>
        <end position="56"/>
    </location>
</feature>
<dbReference type="AlphaFoldDB" id="A0AAW9Q9N9"/>
<evidence type="ECO:0000256" key="1">
    <source>
        <dbReference type="SAM" id="MobiDB-lite"/>
    </source>
</evidence>
<name>A0AAW9Q9N9_9CYAN</name>
<dbReference type="EMBL" id="JAZBJZ010000190">
    <property type="protein sequence ID" value="MEE3719918.1"/>
    <property type="molecule type" value="Genomic_DNA"/>
</dbReference>
<feature type="region of interest" description="Disordered" evidence="1">
    <location>
        <begin position="115"/>
        <end position="201"/>
    </location>
</feature>
<feature type="region of interest" description="Disordered" evidence="1">
    <location>
        <begin position="1"/>
        <end position="64"/>
    </location>
</feature>
<dbReference type="RefSeq" id="WP_330486355.1">
    <property type="nucleotide sequence ID" value="NZ_JAZBJZ010000190.1"/>
</dbReference>
<gene>
    <name evidence="3" type="ORF">V2H45_24565</name>
</gene>
<dbReference type="Pfam" id="PF13699">
    <property type="entry name" value="eCIS_core"/>
    <property type="match status" value="1"/>
</dbReference>
<evidence type="ECO:0000313" key="4">
    <source>
        <dbReference type="Proteomes" id="UP001333818"/>
    </source>
</evidence>
<feature type="domain" description="eCIS core" evidence="2">
    <location>
        <begin position="202"/>
        <end position="279"/>
    </location>
</feature>
<reference evidence="3" key="1">
    <citation type="submission" date="2024-01" db="EMBL/GenBank/DDBJ databases">
        <title>Bank of Algae and Cyanobacteria of the Azores (BACA) strain genomes.</title>
        <authorList>
            <person name="Luz R."/>
            <person name="Cordeiro R."/>
            <person name="Fonseca A."/>
            <person name="Goncalves V."/>
        </authorList>
    </citation>
    <scope>NUCLEOTIDE SEQUENCE</scope>
    <source>
        <strain evidence="3">BACA0141</strain>
    </source>
</reference>
<keyword evidence="4" id="KW-1185">Reference proteome</keyword>
<accession>A0AAW9Q9N9</accession>